<feature type="compositionally biased region" description="Basic residues" evidence="8">
    <location>
        <begin position="326"/>
        <end position="335"/>
    </location>
</feature>
<dbReference type="Pfam" id="PF13945">
    <property type="entry name" value="NST1"/>
    <property type="match status" value="1"/>
</dbReference>
<feature type="compositionally biased region" description="Basic and acidic residues" evidence="8">
    <location>
        <begin position="463"/>
        <end position="478"/>
    </location>
</feature>
<comment type="caution">
    <text evidence="9">The sequence shown here is derived from an EMBL/GenBank/DDBJ whole genome shotgun (WGS) entry which is preliminary data.</text>
</comment>
<evidence type="ECO:0000256" key="6">
    <source>
        <dbReference type="ARBA" id="ARBA00023054"/>
    </source>
</evidence>
<feature type="compositionally biased region" description="Basic and acidic residues" evidence="8">
    <location>
        <begin position="600"/>
        <end position="640"/>
    </location>
</feature>
<feature type="region of interest" description="Disordered" evidence="8">
    <location>
        <begin position="463"/>
        <end position="536"/>
    </location>
</feature>
<feature type="compositionally biased region" description="Acidic residues" evidence="8">
    <location>
        <begin position="495"/>
        <end position="528"/>
    </location>
</feature>
<name>A0AAN6X0R0_9PEZI</name>
<feature type="compositionally biased region" description="Basic residues" evidence="8">
    <location>
        <begin position="70"/>
        <end position="80"/>
    </location>
</feature>
<feature type="compositionally biased region" description="Basic and acidic residues" evidence="8">
    <location>
        <begin position="579"/>
        <end position="592"/>
    </location>
</feature>
<feature type="region of interest" description="Disordered" evidence="8">
    <location>
        <begin position="1"/>
        <end position="179"/>
    </location>
</feature>
<comment type="subcellular location">
    <subcellularLocation>
        <location evidence="1 7">Cytoplasm</location>
    </subcellularLocation>
</comment>
<dbReference type="GO" id="GO:0005737">
    <property type="term" value="C:cytoplasm"/>
    <property type="evidence" value="ECO:0007669"/>
    <property type="project" value="UniProtKB-SubCell"/>
</dbReference>
<feature type="region of interest" description="Disordered" evidence="8">
    <location>
        <begin position="1248"/>
        <end position="1274"/>
    </location>
</feature>
<feature type="compositionally biased region" description="Low complexity" evidence="8">
    <location>
        <begin position="81"/>
        <end position="91"/>
    </location>
</feature>
<proteinExistence type="inferred from homology"/>
<feature type="region of interest" description="Disordered" evidence="8">
    <location>
        <begin position="323"/>
        <end position="390"/>
    </location>
</feature>
<keyword evidence="5 7" id="KW-0346">Stress response</keyword>
<keyword evidence="4 7" id="KW-0963">Cytoplasm</keyword>
<feature type="compositionally biased region" description="Pro residues" evidence="8">
    <location>
        <begin position="1"/>
        <end position="12"/>
    </location>
</feature>
<dbReference type="InterPro" id="IPR025279">
    <property type="entry name" value="NST1"/>
</dbReference>
<evidence type="ECO:0000256" key="3">
    <source>
        <dbReference type="ARBA" id="ARBA00020733"/>
    </source>
</evidence>
<feature type="region of interest" description="Disordered" evidence="8">
    <location>
        <begin position="575"/>
        <end position="860"/>
    </location>
</feature>
<comment type="function">
    <text evidence="7">May act as a negative regulator of salt tolerance.</text>
</comment>
<feature type="compositionally biased region" description="Low complexity" evidence="8">
    <location>
        <begin position="43"/>
        <end position="58"/>
    </location>
</feature>
<sequence length="1274" mass="140356">MKGNRNPPPKPPASSAAPLSPTSKPTAKYTNKDGSKFITVPKTSTTTPADSSQPSPTTASPPPAPAPTVNRKKQKRRQKLAAKLAAEQLARGVQEQPVNGFGSSHDQQSAEAEVDHEEEDQDHEGSSVDQQEHPSQNGSVHAPSGKQKKHKKKKKKAGSGGNPDGNASFDEARDGAFHDVYDHSHSRGAHVMAHQHKHTTRSGMSREKIWNTSSQEERERIKEFWLGLNENERKSLVKVEKDAVLKKMKEQQKQTCSCSVCGRKRTAIEEELEGLYDAYYEELEQYANHPNSGDGPPMLGPRPHSFGSMNALRGRGLHASRYTNHNYHHQPHPPRGRIVEHDEEGDEDEDEYSDGEPVEGEEEDDDREDDDNDYSDVDPEPSEDLHRPDYAADFFKFGNSLTVQGRDRLPILPSFLQSSPSTGTGNNAYGSSSLGGILTVADDLLKNDGRKFIEMMEQLAERRMAREEDAREQYEQGYEHANGNRYAHSNHAQPPEEEEFEDEEDVYEEDEEDGFEEDDQEEEEDPMTDEQRMEEGRRMFQIFAARMFEQRVLTAYREKVAKERQNKLLEELEFEQQQEEQRKAKKAKEAQRRKDRAARKKEALAEEKARKESEKAAEEAARRAEEQRKAEEQRQKAEEKRKKKEALKKAEEEERQRKEAERVRKIHEREEAERKAREAKEREKKAREEARQKEKEAREQKEREARERREQQQREKREREAKAKAEQENRAQAKEAKEKKKKEERAAQKAAALAAATVAAPVSLPKRPAQPSTPAAPALAQPSTSYASPQIKVATPALPKALLTVRPPHATQQENPTSSVSGASNQPVTAPNHNPSPVPITPVHASPGPIGPPSKSGPMGSNIFGGSGPSLLSHSASPMNMPAKVFQPMPQPTMMNPFGGPPLTGGMPFPPPGLGQVPPVFNNPMHRDPPFSPMTGFRPPPGIGPLPPGLSPNANRFPMHHPPPGFPGAGLESPVLSMSHMMGSGMQQDAMSPHSRQGSGSYESGVSQPVPRPTPIGRPASVVHGQRRSSQSPPSGPPKPGVDTHLGSSALLADSDDVPDFSGRSLPGPPPVTRPGPRFPTAPFGTDPIFHGLHNVWAPPGMPHQNPFAPGPPPGFGGSPIGGPSPISSTWGPLSQPSSFSGHGVMDRPLEARSITVRKMLRRACQELSHVDFGTEGMTGFIPLKQIKTQMAHVKMSPPIGDQEILEICETEGNELNGGGIFEVREDSMQGETSIQFVLNNNRARPQGDLKIVGYHPGSPTSGLSSSHHGGSSS</sequence>
<feature type="compositionally biased region" description="Low complexity" evidence="8">
    <location>
        <begin position="1256"/>
        <end position="1274"/>
    </location>
</feature>
<feature type="compositionally biased region" description="Acidic residues" evidence="8">
    <location>
        <begin position="341"/>
        <end position="382"/>
    </location>
</feature>
<feature type="compositionally biased region" description="Polar residues" evidence="8">
    <location>
        <begin position="810"/>
        <end position="833"/>
    </location>
</feature>
<evidence type="ECO:0000256" key="2">
    <source>
        <dbReference type="ARBA" id="ARBA00007112"/>
    </source>
</evidence>
<feature type="region of interest" description="Disordered" evidence="8">
    <location>
        <begin position="287"/>
        <end position="311"/>
    </location>
</feature>
<evidence type="ECO:0000313" key="10">
    <source>
        <dbReference type="Proteomes" id="UP001302126"/>
    </source>
</evidence>
<feature type="compositionally biased region" description="Polar residues" evidence="8">
    <location>
        <begin position="1130"/>
        <end position="1141"/>
    </location>
</feature>
<feature type="compositionally biased region" description="Basic and acidic residues" evidence="8">
    <location>
        <begin position="123"/>
        <end position="132"/>
    </location>
</feature>
<gene>
    <name evidence="9" type="ORF">QBC35DRAFT_374595</name>
</gene>
<feature type="compositionally biased region" description="Basic and acidic residues" evidence="8">
    <location>
        <begin position="170"/>
        <end position="179"/>
    </location>
</feature>
<feature type="region of interest" description="Disordered" evidence="8">
    <location>
        <begin position="413"/>
        <end position="432"/>
    </location>
</feature>
<organism evidence="9 10">
    <name type="scientific">Podospora australis</name>
    <dbReference type="NCBI Taxonomy" id="1536484"/>
    <lineage>
        <taxon>Eukaryota</taxon>
        <taxon>Fungi</taxon>
        <taxon>Dikarya</taxon>
        <taxon>Ascomycota</taxon>
        <taxon>Pezizomycotina</taxon>
        <taxon>Sordariomycetes</taxon>
        <taxon>Sordariomycetidae</taxon>
        <taxon>Sordariales</taxon>
        <taxon>Podosporaceae</taxon>
        <taxon>Podospora</taxon>
    </lineage>
</organism>
<dbReference type="Proteomes" id="UP001302126">
    <property type="component" value="Unassembled WGS sequence"/>
</dbReference>
<keyword evidence="10" id="KW-1185">Reference proteome</keyword>
<evidence type="ECO:0000256" key="7">
    <source>
        <dbReference type="RuleBase" id="RU049441"/>
    </source>
</evidence>
<comment type="similarity">
    <text evidence="2 7">Belongs to the NST1 family.</text>
</comment>
<feature type="compositionally biased region" description="Acidic residues" evidence="8">
    <location>
        <begin position="112"/>
        <end position="122"/>
    </location>
</feature>
<feature type="compositionally biased region" description="Basic residues" evidence="8">
    <location>
        <begin position="146"/>
        <end position="157"/>
    </location>
</feature>
<dbReference type="AlphaFoldDB" id="A0AAN6X0R0"/>
<feature type="region of interest" description="Disordered" evidence="8">
    <location>
        <begin position="984"/>
        <end position="1084"/>
    </location>
</feature>
<dbReference type="EMBL" id="MU864356">
    <property type="protein sequence ID" value="KAK4191928.1"/>
    <property type="molecule type" value="Genomic_DNA"/>
</dbReference>
<reference evidence="9" key="1">
    <citation type="journal article" date="2023" name="Mol. Phylogenet. Evol.">
        <title>Genome-scale phylogeny and comparative genomics of the fungal order Sordariales.</title>
        <authorList>
            <person name="Hensen N."/>
            <person name="Bonometti L."/>
            <person name="Westerberg I."/>
            <person name="Brannstrom I.O."/>
            <person name="Guillou S."/>
            <person name="Cros-Aarteil S."/>
            <person name="Calhoun S."/>
            <person name="Haridas S."/>
            <person name="Kuo A."/>
            <person name="Mondo S."/>
            <person name="Pangilinan J."/>
            <person name="Riley R."/>
            <person name="LaButti K."/>
            <person name="Andreopoulos B."/>
            <person name="Lipzen A."/>
            <person name="Chen C."/>
            <person name="Yan M."/>
            <person name="Daum C."/>
            <person name="Ng V."/>
            <person name="Clum A."/>
            <person name="Steindorff A."/>
            <person name="Ohm R.A."/>
            <person name="Martin F."/>
            <person name="Silar P."/>
            <person name="Natvig D.O."/>
            <person name="Lalanne C."/>
            <person name="Gautier V."/>
            <person name="Ament-Velasquez S.L."/>
            <person name="Kruys A."/>
            <person name="Hutchinson M.I."/>
            <person name="Powell A.J."/>
            <person name="Barry K."/>
            <person name="Miller A.N."/>
            <person name="Grigoriev I.V."/>
            <person name="Debuchy R."/>
            <person name="Gladieux P."/>
            <person name="Hiltunen Thoren M."/>
            <person name="Johannesson H."/>
        </authorList>
    </citation>
    <scope>NUCLEOTIDE SEQUENCE</scope>
    <source>
        <strain evidence="9">PSN309</strain>
    </source>
</reference>
<feature type="compositionally biased region" description="Polar residues" evidence="8">
    <location>
        <begin position="987"/>
        <end position="1007"/>
    </location>
</feature>
<feature type="compositionally biased region" description="Basic and acidic residues" evidence="8">
    <location>
        <begin position="647"/>
        <end position="747"/>
    </location>
</feature>
<accession>A0AAN6X0R0</accession>
<evidence type="ECO:0000256" key="4">
    <source>
        <dbReference type="ARBA" id="ARBA00022490"/>
    </source>
</evidence>
<feature type="region of interest" description="Disordered" evidence="8">
    <location>
        <begin position="1112"/>
        <end position="1146"/>
    </location>
</feature>
<feature type="compositionally biased region" description="Low complexity" evidence="8">
    <location>
        <begin position="13"/>
        <end position="27"/>
    </location>
</feature>
<reference evidence="9" key="2">
    <citation type="submission" date="2023-05" db="EMBL/GenBank/DDBJ databases">
        <authorList>
            <consortium name="Lawrence Berkeley National Laboratory"/>
            <person name="Steindorff A."/>
            <person name="Hensen N."/>
            <person name="Bonometti L."/>
            <person name="Westerberg I."/>
            <person name="Brannstrom I.O."/>
            <person name="Guillou S."/>
            <person name="Cros-Aarteil S."/>
            <person name="Calhoun S."/>
            <person name="Haridas S."/>
            <person name="Kuo A."/>
            <person name="Mondo S."/>
            <person name="Pangilinan J."/>
            <person name="Riley R."/>
            <person name="Labutti K."/>
            <person name="Andreopoulos B."/>
            <person name="Lipzen A."/>
            <person name="Chen C."/>
            <person name="Yanf M."/>
            <person name="Daum C."/>
            <person name="Ng V."/>
            <person name="Clum A."/>
            <person name="Ohm R."/>
            <person name="Martin F."/>
            <person name="Silar P."/>
            <person name="Natvig D."/>
            <person name="Lalanne C."/>
            <person name="Gautier V."/>
            <person name="Ament-Velasquez S.L."/>
            <person name="Kruys A."/>
            <person name="Hutchinson M.I."/>
            <person name="Powell A.J."/>
            <person name="Barry K."/>
            <person name="Miller A.N."/>
            <person name="Grigoriev I.V."/>
            <person name="Debuchy R."/>
            <person name="Gladieux P."/>
            <person name="Thoren M.H."/>
            <person name="Johannesson H."/>
        </authorList>
    </citation>
    <scope>NUCLEOTIDE SEQUENCE</scope>
    <source>
        <strain evidence="9">PSN309</strain>
    </source>
</reference>
<protein>
    <recommendedName>
        <fullName evidence="3 7">Stress response protein NST1</fullName>
    </recommendedName>
</protein>
<evidence type="ECO:0000313" key="9">
    <source>
        <dbReference type="EMBL" id="KAK4191928.1"/>
    </source>
</evidence>
<evidence type="ECO:0000256" key="8">
    <source>
        <dbReference type="SAM" id="MobiDB-lite"/>
    </source>
</evidence>
<feature type="compositionally biased region" description="Polar residues" evidence="8">
    <location>
        <begin position="415"/>
        <end position="432"/>
    </location>
</feature>
<keyword evidence="6 7" id="KW-0175">Coiled coil</keyword>
<evidence type="ECO:0000256" key="5">
    <source>
        <dbReference type="ARBA" id="ARBA00023016"/>
    </source>
</evidence>
<evidence type="ECO:0000256" key="1">
    <source>
        <dbReference type="ARBA" id="ARBA00004496"/>
    </source>
</evidence>
<feature type="compositionally biased region" description="Pro residues" evidence="8">
    <location>
        <begin position="1067"/>
        <end position="1080"/>
    </location>
</feature>